<dbReference type="EMBL" id="WAEL01000001">
    <property type="protein sequence ID" value="NID08722.1"/>
    <property type="molecule type" value="Genomic_DNA"/>
</dbReference>
<sequence>MLMTRFYSVQFMRGTLLFLLISIRLLGQDMQPPTWTSTLEGDVKWMKQTSTGLLIAYSGKGLFGIDPATRRIVWQTKWDASVSDLLANTPLTADGFQEIDGSPYARLQEDSDKFLAKSHTSIIDFTTGREVFSSKGKPMKIFDNYPMFSIGAMLLQIRETKKDYLTLLDIATGQERWRIELQGLKHGMMGSMVGSIKKKSGLSQHPPVPVLDKEGNILYPQGETLSRLNGKTGATLWTAKFDERVGCLEFSEKGDVVYAGAGKYIMGHSLSTGAATWKDPYKVPGKFNYFVPLSNNSLLVVTESGITRIDETSGKSVWKKPDYVDLPLQTVEFLPTGMLVLSSSDKESQFDFIDYNGKDLWKRSYKTDKPVTTYELTEKGLLFANAEEANVIDWTDGRDDIWKRRIKLRGTPVVSMDREHSAMLIYSNDKLYTVNLNDLSNKLLAEDIKFRGNNEDVELIETRKDGYLLSSNQNVWFVSFDGKTKFNKFYREVGAGKRALAILGQAASTYGTVAGAVNMSTQLGSGVMNTFGGEKGAADANFRSASNNIYLMQGSTEANTAFTTMLNERHKASFGTHNAVFIMTGVEEGGVKRTGLMKVDKDTGAELVKIMLKDQAPVYVVDDVANSLYVIVDGNKFYSYQL</sequence>
<dbReference type="Pfam" id="PF13360">
    <property type="entry name" value="PQQ_2"/>
    <property type="match status" value="1"/>
</dbReference>
<organism evidence="2 3">
    <name type="scientific">Fibrivirga algicola</name>
    <dbReference type="NCBI Taxonomy" id="2950420"/>
    <lineage>
        <taxon>Bacteria</taxon>
        <taxon>Pseudomonadati</taxon>
        <taxon>Bacteroidota</taxon>
        <taxon>Cytophagia</taxon>
        <taxon>Cytophagales</taxon>
        <taxon>Spirosomataceae</taxon>
        <taxon>Fibrivirga</taxon>
    </lineage>
</organism>
<dbReference type="SUPFAM" id="SSF50998">
    <property type="entry name" value="Quinoprotein alcohol dehydrogenase-like"/>
    <property type="match status" value="1"/>
</dbReference>
<gene>
    <name evidence="2" type="ORF">F7231_00935</name>
</gene>
<dbReference type="InterPro" id="IPR011047">
    <property type="entry name" value="Quinoprotein_ADH-like_sf"/>
</dbReference>
<reference evidence="3" key="1">
    <citation type="submission" date="2019-09" db="EMBL/GenBank/DDBJ databases">
        <authorList>
            <person name="Jung D.-H."/>
        </authorList>
    </citation>
    <scope>NUCLEOTIDE SEQUENCE [LARGE SCALE GENOMIC DNA]</scope>
    <source>
        <strain evidence="3">JA-25</strain>
    </source>
</reference>
<dbReference type="PANTHER" id="PTHR34512:SF30">
    <property type="entry name" value="OUTER MEMBRANE PROTEIN ASSEMBLY FACTOR BAMB"/>
    <property type="match status" value="1"/>
</dbReference>
<comment type="caution">
    <text evidence="2">The sequence shown here is derived from an EMBL/GenBank/DDBJ whole genome shotgun (WGS) entry which is preliminary data.</text>
</comment>
<dbReference type="Proteomes" id="UP000606008">
    <property type="component" value="Unassembled WGS sequence"/>
</dbReference>
<evidence type="ECO:0000259" key="1">
    <source>
        <dbReference type="Pfam" id="PF13360"/>
    </source>
</evidence>
<name>A0ABX0QCC4_9BACT</name>
<evidence type="ECO:0000313" key="2">
    <source>
        <dbReference type="EMBL" id="NID08722.1"/>
    </source>
</evidence>
<dbReference type="Gene3D" id="2.130.10.10">
    <property type="entry name" value="YVTN repeat-like/Quinoprotein amine dehydrogenase"/>
    <property type="match status" value="1"/>
</dbReference>
<accession>A0ABX0QCC4</accession>
<protein>
    <submittedName>
        <fullName evidence="2">PQQ-binding-like beta-propeller repeat protein</fullName>
    </submittedName>
</protein>
<evidence type="ECO:0000313" key="3">
    <source>
        <dbReference type="Proteomes" id="UP000606008"/>
    </source>
</evidence>
<keyword evidence="3" id="KW-1185">Reference proteome</keyword>
<feature type="domain" description="Pyrrolo-quinoline quinone repeat" evidence="1">
    <location>
        <begin position="160"/>
        <end position="279"/>
    </location>
</feature>
<proteinExistence type="predicted"/>
<dbReference type="PANTHER" id="PTHR34512">
    <property type="entry name" value="CELL SURFACE PROTEIN"/>
    <property type="match status" value="1"/>
</dbReference>
<reference evidence="3" key="2">
    <citation type="submission" date="2023-07" db="EMBL/GenBank/DDBJ databases">
        <authorList>
            <person name="Jung D.-H."/>
        </authorList>
    </citation>
    <scope>NUCLEOTIDE SEQUENCE [LARGE SCALE GENOMIC DNA]</scope>
    <source>
        <strain evidence="3">JA-25</strain>
    </source>
</reference>
<dbReference type="InterPro" id="IPR015943">
    <property type="entry name" value="WD40/YVTN_repeat-like_dom_sf"/>
</dbReference>
<dbReference type="InterPro" id="IPR002372">
    <property type="entry name" value="PQQ_rpt_dom"/>
</dbReference>